<proteinExistence type="predicted"/>
<sequence>MAIKVEFGALKKPHAILKIVTGVLALLSLALYRGSWYLDGLASFSPLHENMNSTFFFIGSMFMYTVMPLMLCVCYVLGQTQSVQGLGVGKDDDEERKLRPQDYYEDPKLDPGRLIYTLLQEGFLAVIGVVFVTASGILLANRVKYLNDLKYRWPDTTTENCATASTVFTFFCAFSCLIDGCPHLKYDQEPENDNAKIISKPSATDVKTSCFVTGIYAALGAGENPMEEEIRWGKNPVRPKIRCHHHLKTT</sequence>
<evidence type="ECO:0000313" key="3">
    <source>
        <dbReference type="Proteomes" id="UP000678499"/>
    </source>
</evidence>
<dbReference type="AlphaFoldDB" id="A0A7R9GK71"/>
<dbReference type="Proteomes" id="UP000678499">
    <property type="component" value="Unassembled WGS sequence"/>
</dbReference>
<keyword evidence="1" id="KW-0472">Membrane</keyword>
<keyword evidence="1" id="KW-0812">Transmembrane</keyword>
<keyword evidence="3" id="KW-1185">Reference proteome</keyword>
<keyword evidence="1" id="KW-1133">Transmembrane helix</keyword>
<dbReference type="EMBL" id="OA887443">
    <property type="protein sequence ID" value="CAD7283426.1"/>
    <property type="molecule type" value="Genomic_DNA"/>
</dbReference>
<organism evidence="2">
    <name type="scientific">Notodromas monacha</name>
    <dbReference type="NCBI Taxonomy" id="399045"/>
    <lineage>
        <taxon>Eukaryota</taxon>
        <taxon>Metazoa</taxon>
        <taxon>Ecdysozoa</taxon>
        <taxon>Arthropoda</taxon>
        <taxon>Crustacea</taxon>
        <taxon>Oligostraca</taxon>
        <taxon>Ostracoda</taxon>
        <taxon>Podocopa</taxon>
        <taxon>Podocopida</taxon>
        <taxon>Cypridocopina</taxon>
        <taxon>Cypridoidea</taxon>
        <taxon>Cyprididae</taxon>
        <taxon>Notodromas</taxon>
    </lineage>
</organism>
<protein>
    <submittedName>
        <fullName evidence="2">Uncharacterized protein</fullName>
    </submittedName>
</protein>
<feature type="transmembrane region" description="Helical" evidence="1">
    <location>
        <begin position="15"/>
        <end position="34"/>
    </location>
</feature>
<reference evidence="2" key="1">
    <citation type="submission" date="2020-11" db="EMBL/GenBank/DDBJ databases">
        <authorList>
            <person name="Tran Van P."/>
        </authorList>
    </citation>
    <scope>NUCLEOTIDE SEQUENCE</scope>
</reference>
<feature type="transmembrane region" description="Helical" evidence="1">
    <location>
        <begin position="55"/>
        <end position="78"/>
    </location>
</feature>
<evidence type="ECO:0000256" key="1">
    <source>
        <dbReference type="SAM" id="Phobius"/>
    </source>
</evidence>
<name>A0A7R9GK71_9CRUS</name>
<gene>
    <name evidence="2" type="ORF">NMOB1V02_LOCUS11042</name>
</gene>
<dbReference type="EMBL" id="CAJPEX010005406">
    <property type="protein sequence ID" value="CAG0923578.1"/>
    <property type="molecule type" value="Genomic_DNA"/>
</dbReference>
<evidence type="ECO:0000313" key="2">
    <source>
        <dbReference type="EMBL" id="CAD7283426.1"/>
    </source>
</evidence>
<accession>A0A7R9GK71</accession>
<feature type="transmembrane region" description="Helical" evidence="1">
    <location>
        <begin position="122"/>
        <end position="140"/>
    </location>
</feature>